<accession>A0A6C2CRK0</accession>
<keyword evidence="2" id="KW-1185">Reference proteome</keyword>
<sequence>MKTQNTCIKVAPHNAIKAFPTPATASIPAALENFDALPGAANVRLPVVAALFACSPATVWRRVKKGTLPAPRKLSEGVTAWRVAELRKALSGEAWQ</sequence>
<proteinExistence type="predicted"/>
<dbReference type="EMBL" id="SDKK01000011">
    <property type="protein sequence ID" value="TYC56169.1"/>
    <property type="molecule type" value="Genomic_DNA"/>
</dbReference>
<dbReference type="AlphaFoldDB" id="A0A6C2CRK0"/>
<evidence type="ECO:0000313" key="2">
    <source>
        <dbReference type="Proteomes" id="UP000389128"/>
    </source>
</evidence>
<organism evidence="1 2">
    <name type="scientific">Zoogloea oleivorans</name>
    <dbReference type="NCBI Taxonomy" id="1552750"/>
    <lineage>
        <taxon>Bacteria</taxon>
        <taxon>Pseudomonadati</taxon>
        <taxon>Pseudomonadota</taxon>
        <taxon>Betaproteobacteria</taxon>
        <taxon>Rhodocyclales</taxon>
        <taxon>Zoogloeaceae</taxon>
        <taxon>Zoogloea</taxon>
    </lineage>
</organism>
<evidence type="ECO:0000313" key="1">
    <source>
        <dbReference type="EMBL" id="TYC56169.1"/>
    </source>
</evidence>
<name>A0A6C2CRK0_9RHOO</name>
<dbReference type="InterPro" id="IPR010260">
    <property type="entry name" value="AlpA"/>
</dbReference>
<comment type="caution">
    <text evidence="1">The sequence shown here is derived from an EMBL/GenBank/DDBJ whole genome shotgun (WGS) entry which is preliminary data.</text>
</comment>
<protein>
    <submittedName>
        <fullName evidence="1">AlpA family phage regulatory protein</fullName>
    </submittedName>
</protein>
<dbReference type="Proteomes" id="UP000389128">
    <property type="component" value="Unassembled WGS sequence"/>
</dbReference>
<dbReference type="OrthoDB" id="5298532at2"/>
<gene>
    <name evidence="1" type="ORF">ETQ85_12775</name>
</gene>
<reference evidence="1 2" key="1">
    <citation type="submission" date="2019-01" db="EMBL/GenBank/DDBJ databases">
        <title>Zoogloea oleivorans genome sequencing and assembly.</title>
        <authorList>
            <person name="Tancsics A."/>
            <person name="Farkas M."/>
            <person name="Kriszt B."/>
            <person name="Maroti G."/>
            <person name="Horvath B."/>
        </authorList>
    </citation>
    <scope>NUCLEOTIDE SEQUENCE [LARGE SCALE GENOMIC DNA]</scope>
    <source>
        <strain evidence="1 2">Buc</strain>
    </source>
</reference>
<dbReference type="Pfam" id="PF05930">
    <property type="entry name" value="Phage_AlpA"/>
    <property type="match status" value="1"/>
</dbReference>
<dbReference type="RefSeq" id="WP_148579463.1">
    <property type="nucleotide sequence ID" value="NZ_SDKK01000011.1"/>
</dbReference>